<evidence type="ECO:0000256" key="13">
    <source>
        <dbReference type="ARBA" id="ARBA00022777"/>
    </source>
</evidence>
<dbReference type="Proteomes" id="UP000056109">
    <property type="component" value="Chromosome I"/>
</dbReference>
<keyword evidence="11 18" id="KW-0808">Transferase</keyword>
<dbReference type="SUPFAM" id="SSF52540">
    <property type="entry name" value="P-loop containing nucleoside triphosphate hydrolases"/>
    <property type="match status" value="1"/>
</dbReference>
<dbReference type="EMBL" id="LN606600">
    <property type="protein sequence ID" value="CEF41894.1"/>
    <property type="molecule type" value="Genomic_DNA"/>
</dbReference>
<keyword evidence="18" id="KW-0548">Nucleotidyltransferase</keyword>
<evidence type="ECO:0000256" key="8">
    <source>
        <dbReference type="ARBA" id="ARBA00012016"/>
    </source>
</evidence>
<dbReference type="NCBIfam" id="NF004469">
    <property type="entry name" value="PRK05800.1"/>
    <property type="match status" value="1"/>
</dbReference>
<dbReference type="Gene3D" id="3.40.50.300">
    <property type="entry name" value="P-loop containing nucleotide triphosphate hydrolases"/>
    <property type="match status" value="1"/>
</dbReference>
<comment type="catalytic activity">
    <reaction evidence="1">
        <text>adenosylcob(III)inamide + ATP = adenosylcob(III)inamide phosphate + ADP + H(+)</text>
        <dbReference type="Rhea" id="RHEA:15769"/>
        <dbReference type="ChEBI" id="CHEBI:2480"/>
        <dbReference type="ChEBI" id="CHEBI:15378"/>
        <dbReference type="ChEBI" id="CHEBI:30616"/>
        <dbReference type="ChEBI" id="CHEBI:58502"/>
        <dbReference type="ChEBI" id="CHEBI:456216"/>
        <dbReference type="EC" id="2.7.1.156"/>
    </reaction>
</comment>
<dbReference type="GO" id="GO:0005524">
    <property type="term" value="F:ATP binding"/>
    <property type="evidence" value="ECO:0007669"/>
    <property type="project" value="UniProtKB-KW"/>
</dbReference>
<evidence type="ECO:0000256" key="3">
    <source>
        <dbReference type="ARBA" id="ARBA00001522"/>
    </source>
</evidence>
<accession>A0A0U5EXX9</accession>
<evidence type="ECO:0000256" key="7">
    <source>
        <dbReference type="ARBA" id="ARBA00007490"/>
    </source>
</evidence>
<dbReference type="GO" id="GO:0043752">
    <property type="term" value="F:adenosylcobinamide kinase activity"/>
    <property type="evidence" value="ECO:0007669"/>
    <property type="project" value="UniProtKB-EC"/>
</dbReference>
<comment type="catalytic activity">
    <reaction evidence="3">
        <text>adenosylcob(III)inamide + GTP = adenosylcob(III)inamide phosphate + GDP + H(+)</text>
        <dbReference type="Rhea" id="RHEA:15765"/>
        <dbReference type="ChEBI" id="CHEBI:2480"/>
        <dbReference type="ChEBI" id="CHEBI:15378"/>
        <dbReference type="ChEBI" id="CHEBI:37565"/>
        <dbReference type="ChEBI" id="CHEBI:58189"/>
        <dbReference type="ChEBI" id="CHEBI:58502"/>
        <dbReference type="EC" id="2.7.1.156"/>
    </reaction>
</comment>
<comment type="function">
    <text evidence="4">Catalyzes ATP-dependent phosphorylation of adenosylcobinamide and addition of GMP to adenosylcobinamide phosphate.</text>
</comment>
<evidence type="ECO:0000313" key="18">
    <source>
        <dbReference type="EMBL" id="CEF41894.1"/>
    </source>
</evidence>
<evidence type="ECO:0000313" key="19">
    <source>
        <dbReference type="Proteomes" id="UP000056109"/>
    </source>
</evidence>
<dbReference type="GO" id="GO:0008820">
    <property type="term" value="F:cobinamide phosphate guanylyltransferase activity"/>
    <property type="evidence" value="ECO:0007669"/>
    <property type="project" value="UniProtKB-EC"/>
</dbReference>
<protein>
    <recommendedName>
        <fullName evidence="16">Adenosylcobinamide kinase</fullName>
        <ecNumber evidence="8">2.7.1.156</ecNumber>
        <ecNumber evidence="9">2.7.7.62</ecNumber>
    </recommendedName>
    <alternativeName>
        <fullName evidence="17">Adenosylcobinamide-phosphate guanylyltransferase</fullName>
    </alternativeName>
</protein>
<keyword evidence="10" id="KW-0169">Cobalamin biosynthesis</keyword>
<dbReference type="GO" id="GO:0009236">
    <property type="term" value="P:cobalamin biosynthetic process"/>
    <property type="evidence" value="ECO:0007669"/>
    <property type="project" value="UniProtKB-UniPathway"/>
</dbReference>
<dbReference type="InterPro" id="IPR003203">
    <property type="entry name" value="CobU/CobP"/>
</dbReference>
<gene>
    <name evidence="18" type="primary">cobU</name>
    <name evidence="18" type="ORF">ASN_2613</name>
</gene>
<evidence type="ECO:0000256" key="14">
    <source>
        <dbReference type="ARBA" id="ARBA00022840"/>
    </source>
</evidence>
<evidence type="ECO:0000256" key="1">
    <source>
        <dbReference type="ARBA" id="ARBA00000312"/>
    </source>
</evidence>
<comment type="similarity">
    <text evidence="7">Belongs to the CobU/CobP family.</text>
</comment>
<dbReference type="InterPro" id="IPR027417">
    <property type="entry name" value="P-loop_NTPase"/>
</dbReference>
<dbReference type="EC" id="2.7.1.156" evidence="8"/>
<dbReference type="PANTHER" id="PTHR34848">
    <property type="match status" value="1"/>
</dbReference>
<reference evidence="19" key="1">
    <citation type="submission" date="2014-09" db="EMBL/GenBank/DDBJ databases">
        <authorList>
            <person name="Illeghems K.G."/>
        </authorList>
    </citation>
    <scope>NUCLEOTIDE SEQUENCE [LARGE SCALE GENOMIC DNA]</scope>
    <source>
        <strain evidence="19">108B</strain>
    </source>
</reference>
<sequence>MVSSTGHSALQYPLRTAASRPHHQFSVKINNQHSSEPLAVRTAVQESEASPLVGLPGTTLVLGGARSGKSRYAEALITALPLPWVYLATGRAFDAEMQERIAHHRASRPEGWCTEEEPFAVADVLRAHASRPVLLDCLTLWLTNLLLAERNIPEATQALLAALEERRAPTVLVGNEVGLGIVPEHKLARQFRDEAGLLHQRLAAQVGQVLFIAAGLPLVLKAPPAG</sequence>
<comment type="pathway">
    <text evidence="6">Cofactor biosynthesis; adenosylcobalamin biosynthesis; adenosylcobalamin from cob(II)yrinate a,c-diamide: step 5/7.</text>
</comment>
<proteinExistence type="inferred from homology"/>
<evidence type="ECO:0000256" key="6">
    <source>
        <dbReference type="ARBA" id="ARBA00005159"/>
    </source>
</evidence>
<keyword evidence="12" id="KW-0547">Nucleotide-binding</keyword>
<dbReference type="EC" id="2.7.7.62" evidence="9"/>
<evidence type="ECO:0000256" key="16">
    <source>
        <dbReference type="ARBA" id="ARBA00029570"/>
    </source>
</evidence>
<evidence type="ECO:0000256" key="12">
    <source>
        <dbReference type="ARBA" id="ARBA00022741"/>
    </source>
</evidence>
<dbReference type="PATRIC" id="fig|446692.3.peg.2731"/>
<evidence type="ECO:0000256" key="9">
    <source>
        <dbReference type="ARBA" id="ARBA00012523"/>
    </source>
</evidence>
<evidence type="ECO:0000256" key="11">
    <source>
        <dbReference type="ARBA" id="ARBA00022679"/>
    </source>
</evidence>
<keyword evidence="15" id="KW-0342">GTP-binding</keyword>
<keyword evidence="19" id="KW-1185">Reference proteome</keyword>
<dbReference type="UniPathway" id="UPA00148">
    <property type="reaction ID" value="UER00236"/>
</dbReference>
<dbReference type="CDD" id="cd00544">
    <property type="entry name" value="CobU"/>
    <property type="match status" value="1"/>
</dbReference>
<evidence type="ECO:0000256" key="2">
    <source>
        <dbReference type="ARBA" id="ARBA00000711"/>
    </source>
</evidence>
<name>A0A0U5EXX9_9PROT</name>
<dbReference type="AlphaFoldDB" id="A0A0U5EXX9"/>
<dbReference type="KEGG" id="asz:ASN_2613"/>
<dbReference type="Pfam" id="PF02283">
    <property type="entry name" value="CobU"/>
    <property type="match status" value="1"/>
</dbReference>
<evidence type="ECO:0000256" key="15">
    <source>
        <dbReference type="ARBA" id="ARBA00023134"/>
    </source>
</evidence>
<evidence type="ECO:0000256" key="10">
    <source>
        <dbReference type="ARBA" id="ARBA00022573"/>
    </source>
</evidence>
<evidence type="ECO:0000256" key="5">
    <source>
        <dbReference type="ARBA" id="ARBA00004692"/>
    </source>
</evidence>
<evidence type="ECO:0000256" key="17">
    <source>
        <dbReference type="ARBA" id="ARBA00030571"/>
    </source>
</evidence>
<keyword evidence="14" id="KW-0067">ATP-binding</keyword>
<dbReference type="GO" id="GO:0005525">
    <property type="term" value="F:GTP binding"/>
    <property type="evidence" value="ECO:0007669"/>
    <property type="project" value="UniProtKB-KW"/>
</dbReference>
<keyword evidence="13 18" id="KW-0418">Kinase</keyword>
<evidence type="ECO:0000256" key="4">
    <source>
        <dbReference type="ARBA" id="ARBA00003889"/>
    </source>
</evidence>
<organism evidence="18 19">
    <name type="scientific">Acetobacter senegalensis</name>
    <dbReference type="NCBI Taxonomy" id="446692"/>
    <lineage>
        <taxon>Bacteria</taxon>
        <taxon>Pseudomonadati</taxon>
        <taxon>Pseudomonadota</taxon>
        <taxon>Alphaproteobacteria</taxon>
        <taxon>Acetobacterales</taxon>
        <taxon>Acetobacteraceae</taxon>
        <taxon>Acetobacter</taxon>
    </lineage>
</organism>
<dbReference type="PANTHER" id="PTHR34848:SF1">
    <property type="entry name" value="BIFUNCTIONAL ADENOSYLCOBALAMIN BIOSYNTHESIS PROTEIN COBU"/>
    <property type="match status" value="1"/>
</dbReference>
<comment type="catalytic activity">
    <reaction evidence="2">
        <text>adenosylcob(III)inamide phosphate + GTP + H(+) = adenosylcob(III)inamide-GDP + diphosphate</text>
        <dbReference type="Rhea" id="RHEA:22712"/>
        <dbReference type="ChEBI" id="CHEBI:15378"/>
        <dbReference type="ChEBI" id="CHEBI:33019"/>
        <dbReference type="ChEBI" id="CHEBI:37565"/>
        <dbReference type="ChEBI" id="CHEBI:58502"/>
        <dbReference type="ChEBI" id="CHEBI:60487"/>
        <dbReference type="EC" id="2.7.7.62"/>
    </reaction>
</comment>
<comment type="pathway">
    <text evidence="5">Cofactor biosynthesis; adenosylcobalamin biosynthesis; adenosylcobalamin from cob(II)yrinate a,c-diamide: step 6/7.</text>
</comment>